<sequence length="276" mass="31550">MESTTSIPLDKGLVDKAIREGDLEFIKIAHANNHIVDAELCNTALHFSQYAMFKWLFKNVPHSKDDAIRFMRRCLKPSVQAWIGRRIDPGWFNELENRRAAITEAKKRKRETYSIVREPIPIKKVKSDAECHDAGARALLFFDTIVNDFGDCVHFLVGKYALELQLMRDLLSGRTTLGLDDSTAESIRREIKSIVNARLVVYQHRPLGGKWRILGFKSIKPSDKTRATIKCNFEVLVDTAAGHEIEGWGESAEIISKHYDHDAKAWLSGVLFYRHE</sequence>
<dbReference type="KEGG" id="acan:ACA1_090790"/>
<evidence type="ECO:0000313" key="1">
    <source>
        <dbReference type="EMBL" id="ELR12590.1"/>
    </source>
</evidence>
<name>L8GHS1_ACACF</name>
<dbReference type="AlphaFoldDB" id="L8GHS1"/>
<evidence type="ECO:0000313" key="2">
    <source>
        <dbReference type="Proteomes" id="UP000011083"/>
    </source>
</evidence>
<keyword evidence="2" id="KW-1185">Reference proteome</keyword>
<protein>
    <submittedName>
        <fullName evidence="1">Uncharacterized protein</fullName>
    </submittedName>
</protein>
<accession>L8GHS1</accession>
<organism evidence="1 2">
    <name type="scientific">Acanthamoeba castellanii (strain ATCC 30010 / Neff)</name>
    <dbReference type="NCBI Taxonomy" id="1257118"/>
    <lineage>
        <taxon>Eukaryota</taxon>
        <taxon>Amoebozoa</taxon>
        <taxon>Discosea</taxon>
        <taxon>Longamoebia</taxon>
        <taxon>Centramoebida</taxon>
        <taxon>Acanthamoebidae</taxon>
        <taxon>Acanthamoeba</taxon>
    </lineage>
</organism>
<dbReference type="Proteomes" id="UP000011083">
    <property type="component" value="Unassembled WGS sequence"/>
</dbReference>
<reference evidence="1 2" key="1">
    <citation type="journal article" date="2013" name="Genome Biol.">
        <title>Genome of Acanthamoeba castellanii highlights extensive lateral gene transfer and early evolution of tyrosine kinase signaling.</title>
        <authorList>
            <person name="Clarke M."/>
            <person name="Lohan A.J."/>
            <person name="Liu B."/>
            <person name="Lagkouvardos I."/>
            <person name="Roy S."/>
            <person name="Zafar N."/>
            <person name="Bertelli C."/>
            <person name="Schilde C."/>
            <person name="Kianianmomeni A."/>
            <person name="Burglin T.R."/>
            <person name="Frech C."/>
            <person name="Turcotte B."/>
            <person name="Kopec K.O."/>
            <person name="Synnott J.M."/>
            <person name="Choo C."/>
            <person name="Paponov I."/>
            <person name="Finkler A."/>
            <person name="Soon Heng Tan C."/>
            <person name="Hutchins A.P."/>
            <person name="Weinmeier T."/>
            <person name="Rattei T."/>
            <person name="Chu J.S."/>
            <person name="Gimenez G."/>
            <person name="Irimia M."/>
            <person name="Rigden D.J."/>
            <person name="Fitzpatrick D.A."/>
            <person name="Lorenzo-Morales J."/>
            <person name="Bateman A."/>
            <person name="Chiu C.H."/>
            <person name="Tang P."/>
            <person name="Hegemann P."/>
            <person name="Fromm H."/>
            <person name="Raoult D."/>
            <person name="Greub G."/>
            <person name="Miranda-Saavedra D."/>
            <person name="Chen N."/>
            <person name="Nash P."/>
            <person name="Ginger M.L."/>
            <person name="Horn M."/>
            <person name="Schaap P."/>
            <person name="Caler L."/>
            <person name="Loftus B."/>
        </authorList>
    </citation>
    <scope>NUCLEOTIDE SEQUENCE [LARGE SCALE GENOMIC DNA]</scope>
    <source>
        <strain evidence="1 2">Neff</strain>
    </source>
</reference>
<gene>
    <name evidence="1" type="ORF">ACA1_090790</name>
</gene>
<dbReference type="GeneID" id="14913209"/>
<dbReference type="RefSeq" id="XP_004334603.1">
    <property type="nucleotide sequence ID" value="XM_004334555.1"/>
</dbReference>
<proteinExistence type="predicted"/>
<dbReference type="EMBL" id="KB008103">
    <property type="protein sequence ID" value="ELR12590.1"/>
    <property type="molecule type" value="Genomic_DNA"/>
</dbReference>
<dbReference type="VEuPathDB" id="AmoebaDB:ACA1_090790"/>